<sequence>MSQTEALEELSKEDLIKKCQDLLRTNNHLKAELKSCKQKLKLNSSVKSKAKRMEPNQRPIDFSQYHKKRIALRILYHGWDYCGFASQENTENTVEEQIFIALIKGKLIEDRVSANYSRCGRTDKGVSAFGQVIALDVRGRKKEEFCVEPTKGILEPSDIPYVKALNRLLPLDIRVIAYADVTPDFDARFSCGGRTYKYFFPASNLDVEVMHEAAQRLLGEHDFRNFCKVDVGNNINHFMRNIVRFHVRRVQQTGSPRDMCEMEITGRAFLWHQVRCMAAVLFLIGLHHEKPQVIDFLLDIEKCPKRPQYGIASEIPLILYDCTYENINWVYEKDFNDFNIQRLEEYWVEKSVQSIGLRTMIDYLHEKIPTDSLCPASCLLTGYAFREYQPLEERNVCGGLERHLEKQAVKRIKLEGKYQQQRQKEEASIE</sequence>
<dbReference type="AlphaFoldDB" id="A0A7M5VH71"/>
<reference evidence="6" key="1">
    <citation type="submission" date="2021-01" db="UniProtKB">
        <authorList>
            <consortium name="EnsemblMetazoa"/>
        </authorList>
    </citation>
    <scope>IDENTIFICATION</scope>
</reference>
<dbReference type="GO" id="GO:0031119">
    <property type="term" value="P:tRNA pseudouridine synthesis"/>
    <property type="evidence" value="ECO:0007669"/>
    <property type="project" value="TreeGrafter"/>
</dbReference>
<evidence type="ECO:0000313" key="6">
    <source>
        <dbReference type="EnsemblMetazoa" id="CLYHEMP011713.2"/>
    </source>
</evidence>
<dbReference type="InterPro" id="IPR020094">
    <property type="entry name" value="TruA/RsuA/RluB/E/F_N"/>
</dbReference>
<evidence type="ECO:0000256" key="3">
    <source>
        <dbReference type="ARBA" id="ARBA00023235"/>
    </source>
</evidence>
<dbReference type="SUPFAM" id="SSF55120">
    <property type="entry name" value="Pseudouridine synthase"/>
    <property type="match status" value="1"/>
</dbReference>
<evidence type="ECO:0000256" key="1">
    <source>
        <dbReference type="ARBA" id="ARBA00009375"/>
    </source>
</evidence>
<keyword evidence="4" id="KW-0175">Coiled coil</keyword>
<dbReference type="InterPro" id="IPR041707">
    <property type="entry name" value="Pus3-like"/>
</dbReference>
<keyword evidence="2" id="KW-0819">tRNA processing</keyword>
<feature type="coiled-coil region" evidence="4">
    <location>
        <begin position="12"/>
        <end position="39"/>
    </location>
</feature>
<dbReference type="FunFam" id="3.30.70.580:FF:000007">
    <property type="entry name" value="tRNA pseudouridine synthase"/>
    <property type="match status" value="1"/>
</dbReference>
<comment type="similarity">
    <text evidence="1">Belongs to the tRNA pseudouridine synthase TruA family.</text>
</comment>
<dbReference type="GO" id="GO:0009982">
    <property type="term" value="F:pseudouridine synthase activity"/>
    <property type="evidence" value="ECO:0007669"/>
    <property type="project" value="InterPro"/>
</dbReference>
<dbReference type="GO" id="GO:0005737">
    <property type="term" value="C:cytoplasm"/>
    <property type="evidence" value="ECO:0007669"/>
    <property type="project" value="TreeGrafter"/>
</dbReference>
<dbReference type="GO" id="GO:0003723">
    <property type="term" value="F:RNA binding"/>
    <property type="evidence" value="ECO:0007669"/>
    <property type="project" value="InterPro"/>
</dbReference>
<keyword evidence="3" id="KW-0413">Isomerase</keyword>
<feature type="domain" description="Pseudouridine synthase I TruA alpha/beta" evidence="5">
    <location>
        <begin position="213"/>
        <end position="325"/>
    </location>
</feature>
<dbReference type="NCBIfam" id="TIGR00071">
    <property type="entry name" value="hisT_truA"/>
    <property type="match status" value="1"/>
</dbReference>
<dbReference type="RefSeq" id="XP_066931645.1">
    <property type="nucleotide sequence ID" value="XM_067075544.1"/>
</dbReference>
<evidence type="ECO:0000256" key="4">
    <source>
        <dbReference type="SAM" id="Coils"/>
    </source>
</evidence>
<dbReference type="HAMAP" id="MF_00171">
    <property type="entry name" value="TruA"/>
    <property type="match status" value="1"/>
</dbReference>
<evidence type="ECO:0000256" key="2">
    <source>
        <dbReference type="ARBA" id="ARBA00022694"/>
    </source>
</evidence>
<dbReference type="Pfam" id="PF01416">
    <property type="entry name" value="PseudoU_synth_1"/>
    <property type="match status" value="1"/>
</dbReference>
<dbReference type="InterPro" id="IPR020095">
    <property type="entry name" value="PsdUridine_synth_TruA_C"/>
</dbReference>
<dbReference type="InterPro" id="IPR020103">
    <property type="entry name" value="PsdUridine_synth_cat_dom_sf"/>
</dbReference>
<dbReference type="Gene3D" id="3.30.70.660">
    <property type="entry name" value="Pseudouridine synthase I, catalytic domain, C-terminal subdomain"/>
    <property type="match status" value="1"/>
</dbReference>
<dbReference type="GO" id="GO:0005634">
    <property type="term" value="C:nucleus"/>
    <property type="evidence" value="ECO:0007669"/>
    <property type="project" value="TreeGrafter"/>
</dbReference>
<evidence type="ECO:0000313" key="7">
    <source>
        <dbReference type="Proteomes" id="UP000594262"/>
    </source>
</evidence>
<dbReference type="CDD" id="cd02569">
    <property type="entry name" value="PseudoU_synth_ScPus3"/>
    <property type="match status" value="1"/>
</dbReference>
<accession>A0A7M5VH71</accession>
<name>A0A7M5VH71_9CNID</name>
<dbReference type="PANTHER" id="PTHR11142">
    <property type="entry name" value="PSEUDOURIDYLATE SYNTHASE"/>
    <property type="match status" value="1"/>
</dbReference>
<dbReference type="InterPro" id="IPR020097">
    <property type="entry name" value="PsdUridine_synth_TruA_a/b_dom"/>
</dbReference>
<proteinExistence type="inferred from homology"/>
<evidence type="ECO:0000259" key="5">
    <source>
        <dbReference type="Pfam" id="PF01416"/>
    </source>
</evidence>
<dbReference type="GeneID" id="136819300"/>
<protein>
    <recommendedName>
        <fullName evidence="5">Pseudouridine synthase I TruA alpha/beta domain-containing protein</fullName>
    </recommendedName>
</protein>
<organism evidence="6 7">
    <name type="scientific">Clytia hemisphaerica</name>
    <dbReference type="NCBI Taxonomy" id="252671"/>
    <lineage>
        <taxon>Eukaryota</taxon>
        <taxon>Metazoa</taxon>
        <taxon>Cnidaria</taxon>
        <taxon>Hydrozoa</taxon>
        <taxon>Hydroidolina</taxon>
        <taxon>Leptothecata</taxon>
        <taxon>Obeliida</taxon>
        <taxon>Clytiidae</taxon>
        <taxon>Clytia</taxon>
    </lineage>
</organism>
<dbReference type="Gene3D" id="3.30.70.580">
    <property type="entry name" value="Pseudouridine synthase I, catalytic domain, N-terminal subdomain"/>
    <property type="match status" value="1"/>
</dbReference>
<dbReference type="GO" id="GO:1990481">
    <property type="term" value="P:mRNA pseudouridine synthesis"/>
    <property type="evidence" value="ECO:0007669"/>
    <property type="project" value="TreeGrafter"/>
</dbReference>
<keyword evidence="7" id="KW-1185">Reference proteome</keyword>
<dbReference type="InterPro" id="IPR001406">
    <property type="entry name" value="PsdUridine_synth_TruA"/>
</dbReference>
<dbReference type="PANTHER" id="PTHR11142:SF5">
    <property type="entry name" value="TRNA PSEUDOURIDINE(38_39) SYNTHASE"/>
    <property type="match status" value="1"/>
</dbReference>
<dbReference type="Proteomes" id="UP000594262">
    <property type="component" value="Unplaced"/>
</dbReference>
<dbReference type="OrthoDB" id="10266706at2759"/>
<dbReference type="EnsemblMetazoa" id="CLYHEMT011713.2">
    <property type="protein sequence ID" value="CLYHEMP011713.2"/>
    <property type="gene ID" value="CLYHEMG011713"/>
</dbReference>